<dbReference type="PANTHER" id="PTHR45527:SF1">
    <property type="entry name" value="FATTY ACID SYNTHASE"/>
    <property type="match status" value="1"/>
</dbReference>
<accession>A0AAX4IUE6</accession>
<name>A0AAX4IUE6_9PEZI</name>
<dbReference type="GO" id="GO:0005737">
    <property type="term" value="C:cytoplasm"/>
    <property type="evidence" value="ECO:0007669"/>
    <property type="project" value="TreeGrafter"/>
</dbReference>
<dbReference type="GO" id="GO:0031177">
    <property type="term" value="F:phosphopantetheine binding"/>
    <property type="evidence" value="ECO:0007669"/>
    <property type="project" value="TreeGrafter"/>
</dbReference>
<dbReference type="PANTHER" id="PTHR45527">
    <property type="entry name" value="NONRIBOSOMAL PEPTIDE SYNTHETASE"/>
    <property type="match status" value="1"/>
</dbReference>
<reference evidence="2" key="1">
    <citation type="journal article" date="2023" name="bioRxiv">
        <title>Complete genome of the Medicago anthracnose fungus, Colletotrichum destructivum, reveals a mini-chromosome-like region within a core chromosome.</title>
        <authorList>
            <person name="Lapalu N."/>
            <person name="Simon A."/>
            <person name="Lu A."/>
            <person name="Plaumann P.-L."/>
            <person name="Amselem J."/>
            <person name="Pigne S."/>
            <person name="Auger A."/>
            <person name="Koch C."/>
            <person name="Dallery J.-F."/>
            <person name="O'Connell R.J."/>
        </authorList>
    </citation>
    <scope>NUCLEOTIDE SEQUENCE [LARGE SCALE GENOMIC DNA]</scope>
    <source>
        <strain evidence="2">CBS 520.97</strain>
    </source>
</reference>
<dbReference type="GO" id="GO:0043041">
    <property type="term" value="P:amino acid activation for nonribosomal peptide biosynthetic process"/>
    <property type="evidence" value="ECO:0007669"/>
    <property type="project" value="TreeGrafter"/>
</dbReference>
<keyword evidence="2" id="KW-1185">Reference proteome</keyword>
<gene>
    <name evidence="1" type="ORF">CDEST_11846</name>
</gene>
<dbReference type="RefSeq" id="XP_062784053.1">
    <property type="nucleotide sequence ID" value="XM_062928002.1"/>
</dbReference>
<organism evidence="1 2">
    <name type="scientific">Colletotrichum destructivum</name>
    <dbReference type="NCBI Taxonomy" id="34406"/>
    <lineage>
        <taxon>Eukaryota</taxon>
        <taxon>Fungi</taxon>
        <taxon>Dikarya</taxon>
        <taxon>Ascomycota</taxon>
        <taxon>Pezizomycotina</taxon>
        <taxon>Sordariomycetes</taxon>
        <taxon>Hypocreomycetidae</taxon>
        <taxon>Glomerellales</taxon>
        <taxon>Glomerellaceae</taxon>
        <taxon>Colletotrichum</taxon>
        <taxon>Colletotrichum destructivum species complex</taxon>
    </lineage>
</organism>
<evidence type="ECO:0000313" key="1">
    <source>
        <dbReference type="EMBL" id="WQF86832.1"/>
    </source>
</evidence>
<dbReference type="AlphaFoldDB" id="A0AAX4IUE6"/>
<protein>
    <submittedName>
        <fullName evidence="1">AMP-dependent synthetase/ligase domain-containing protein</fullName>
    </submittedName>
</protein>
<dbReference type="GO" id="GO:0044550">
    <property type="term" value="P:secondary metabolite biosynthetic process"/>
    <property type="evidence" value="ECO:0007669"/>
    <property type="project" value="TreeGrafter"/>
</dbReference>
<dbReference type="Proteomes" id="UP001322277">
    <property type="component" value="Chromosome 8"/>
</dbReference>
<dbReference type="GeneID" id="87948346"/>
<evidence type="ECO:0000313" key="2">
    <source>
        <dbReference type="Proteomes" id="UP001322277"/>
    </source>
</evidence>
<proteinExistence type="predicted"/>
<dbReference type="SUPFAM" id="SSF56801">
    <property type="entry name" value="Acetyl-CoA synthetase-like"/>
    <property type="match status" value="1"/>
</dbReference>
<dbReference type="Gene3D" id="2.30.38.10">
    <property type="entry name" value="Luciferase, Domain 3"/>
    <property type="match status" value="1"/>
</dbReference>
<dbReference type="EMBL" id="CP137312">
    <property type="protein sequence ID" value="WQF86832.1"/>
    <property type="molecule type" value="Genomic_DNA"/>
</dbReference>
<sequence length="189" mass="20567">MGDITKTINDMKISWTSLMPSFLRTIKPEAVPTLKSVIVGGESMPLDVLNFWRCGGRQLIQPRARLRTGARGQHRATLGFASLGVNSADCNRLVPVGAVGELLVEGPILARGYLDEADKTAAAFIENPVWADKHFAHHAPGGVGSRRFYMTGDLVRLVPDGNIVFVGRKGNQVKLRGHRVELGDIENQA</sequence>
<dbReference type="KEGG" id="cdet:87948346"/>
<dbReference type="Gene3D" id="3.40.50.980">
    <property type="match status" value="1"/>
</dbReference>